<comment type="similarity">
    <text evidence="1">Belongs to the RRP7 family.</text>
</comment>
<dbReference type="InterPro" id="IPR040446">
    <property type="entry name" value="RRP7"/>
</dbReference>
<feature type="coiled-coil region" evidence="2">
    <location>
        <begin position="292"/>
        <end position="319"/>
    </location>
</feature>
<dbReference type="OMA" id="GIHKWIA"/>
<dbReference type="Proteomes" id="UP000000598">
    <property type="component" value="Chromosome C"/>
</dbReference>
<dbReference type="GO" id="GO:0032545">
    <property type="term" value="C:CURI complex"/>
    <property type="evidence" value="ECO:0007669"/>
    <property type="project" value="TreeGrafter"/>
</dbReference>
<dbReference type="InParanoid" id="Q6CUY1"/>
<dbReference type="InterPro" id="IPR024326">
    <property type="entry name" value="RRP7_C"/>
</dbReference>
<proteinExistence type="inferred from homology"/>
<feature type="domain" description="Ribosomal RNA-processing protein 7 C-terminal" evidence="3">
    <location>
        <begin position="207"/>
        <end position="325"/>
    </location>
</feature>
<dbReference type="CDD" id="cd12293">
    <property type="entry name" value="dRRM_Rrp7p"/>
    <property type="match status" value="1"/>
</dbReference>
<evidence type="ECO:0000256" key="2">
    <source>
        <dbReference type="SAM" id="Coils"/>
    </source>
</evidence>
<evidence type="ECO:0000256" key="1">
    <source>
        <dbReference type="ARBA" id="ARBA00006110"/>
    </source>
</evidence>
<dbReference type="Pfam" id="PF17799">
    <property type="entry name" value="RRM_Rrp7"/>
    <property type="match status" value="1"/>
</dbReference>
<dbReference type="eggNOG" id="KOG4008">
    <property type="taxonomic scope" value="Eukaryota"/>
</dbReference>
<gene>
    <name evidence="5" type="ORF">KLLA0_C01408g</name>
</gene>
<evidence type="ECO:0000259" key="4">
    <source>
        <dbReference type="Pfam" id="PF17799"/>
    </source>
</evidence>
<dbReference type="GO" id="GO:0034456">
    <property type="term" value="C:UTP-C complex"/>
    <property type="evidence" value="ECO:0007669"/>
    <property type="project" value="TreeGrafter"/>
</dbReference>
<dbReference type="STRING" id="284590.Q6CUY1"/>
<dbReference type="Gene3D" id="6.10.250.1770">
    <property type="match status" value="1"/>
</dbReference>
<feature type="domain" description="Rrp7 RRM-like N-terminal" evidence="4">
    <location>
        <begin position="43"/>
        <end position="192"/>
    </location>
</feature>
<dbReference type="InterPro" id="IPR040447">
    <property type="entry name" value="RRM_Rrp7"/>
</dbReference>
<dbReference type="FunCoup" id="Q6CUY1">
    <property type="interactions" value="295"/>
</dbReference>
<dbReference type="HOGENOM" id="CLU_053375_0_0_1"/>
<keyword evidence="6" id="KW-1185">Reference proteome</keyword>
<dbReference type="PANTHER" id="PTHR13191">
    <property type="entry name" value="RIBOSOMAL RNA PROCESSING PROTEIN 7-RELATED"/>
    <property type="match status" value="1"/>
</dbReference>
<dbReference type="Pfam" id="PF12923">
    <property type="entry name" value="RRP7"/>
    <property type="match status" value="1"/>
</dbReference>
<evidence type="ECO:0000313" key="5">
    <source>
        <dbReference type="EMBL" id="CAH01109.1"/>
    </source>
</evidence>
<protein>
    <submittedName>
        <fullName evidence="5">KLLA0C01408p</fullName>
    </submittedName>
</protein>
<dbReference type="GO" id="GO:0000028">
    <property type="term" value="P:ribosomal small subunit assembly"/>
    <property type="evidence" value="ECO:0007669"/>
    <property type="project" value="TreeGrafter"/>
</dbReference>
<evidence type="ECO:0000313" key="6">
    <source>
        <dbReference type="Proteomes" id="UP000000598"/>
    </source>
</evidence>
<name>Q6CUY1_KLULA</name>
<keyword evidence="2" id="KW-0175">Coiled coil</keyword>
<evidence type="ECO:0000259" key="3">
    <source>
        <dbReference type="Pfam" id="PF12923"/>
    </source>
</evidence>
<sequence length="326" mass="39207">MRRDELKKFASTTFNEFVWVIHRSRYLSTHFQYERMVLEQMQNGFLIVPFLLPQVKSLNQKPTKVYHYMFVRKHQSKLENEQHCLFLVNLPLLTQLENLKKNFQEICHQNETVSHVQDLLYHDEFGLHDVDLSSLTSHLMSVDEPSEKRFTPRNTALLQFVDKQSVENCWEALRKYSSSKKQQQILWEFQSPSIETFTAFYRPLPLKYLKTDIHEHMALFEQREQQAQEEVQSSIVDEDGFTLVVGKNTKSLNSIRKKIFNRNPLLKHEKPKKMPNMVDKKAKKDFYRFQVRERKKQEINELLAKFKQDQEKIKEMKSKRRFNPYT</sequence>
<dbReference type="AlphaFoldDB" id="Q6CUY1"/>
<dbReference type="PANTHER" id="PTHR13191:SF0">
    <property type="entry name" value="RIBOSOMAL RNA-PROCESSING PROTEIN 7 HOMOLOG A-RELATED"/>
    <property type="match status" value="1"/>
</dbReference>
<dbReference type="Gene3D" id="6.10.250.2760">
    <property type="match status" value="1"/>
</dbReference>
<accession>Q6CUY1</accession>
<dbReference type="PaxDb" id="284590-Q6CUY1"/>
<dbReference type="KEGG" id="kla:KLLA0_C01408g"/>
<reference evidence="5 6" key="1">
    <citation type="journal article" date="2004" name="Nature">
        <title>Genome evolution in yeasts.</title>
        <authorList>
            <consortium name="Genolevures"/>
            <person name="Dujon B."/>
            <person name="Sherman D."/>
            <person name="Fischer G."/>
            <person name="Durrens P."/>
            <person name="Casaregola S."/>
            <person name="Lafontaine I."/>
            <person name="de Montigny J."/>
            <person name="Marck C."/>
            <person name="Neuveglise C."/>
            <person name="Talla E."/>
            <person name="Goffard N."/>
            <person name="Frangeul L."/>
            <person name="Aigle M."/>
            <person name="Anthouard V."/>
            <person name="Babour A."/>
            <person name="Barbe V."/>
            <person name="Barnay S."/>
            <person name="Blanchin S."/>
            <person name="Beckerich J.M."/>
            <person name="Beyne E."/>
            <person name="Bleykasten C."/>
            <person name="Boisrame A."/>
            <person name="Boyer J."/>
            <person name="Cattolico L."/>
            <person name="Confanioleri F."/>
            <person name="de Daruvar A."/>
            <person name="Despons L."/>
            <person name="Fabre E."/>
            <person name="Fairhead C."/>
            <person name="Ferry-Dumazet H."/>
            <person name="Groppi A."/>
            <person name="Hantraye F."/>
            <person name="Hennequin C."/>
            <person name="Jauniaux N."/>
            <person name="Joyet P."/>
            <person name="Kachouri R."/>
            <person name="Kerrest A."/>
            <person name="Koszul R."/>
            <person name="Lemaire M."/>
            <person name="Lesur I."/>
            <person name="Ma L."/>
            <person name="Muller H."/>
            <person name="Nicaud J.M."/>
            <person name="Nikolski M."/>
            <person name="Oztas S."/>
            <person name="Ozier-Kalogeropoulos O."/>
            <person name="Pellenz S."/>
            <person name="Potier S."/>
            <person name="Richard G.F."/>
            <person name="Straub M.L."/>
            <person name="Suleau A."/>
            <person name="Swennene D."/>
            <person name="Tekaia F."/>
            <person name="Wesolowski-Louvel M."/>
            <person name="Westhof E."/>
            <person name="Wirth B."/>
            <person name="Zeniou-Meyer M."/>
            <person name="Zivanovic I."/>
            <person name="Bolotin-Fukuhara M."/>
            <person name="Thierry A."/>
            <person name="Bouchier C."/>
            <person name="Caudron B."/>
            <person name="Scarpelli C."/>
            <person name="Gaillardin C."/>
            <person name="Weissenbach J."/>
            <person name="Wincker P."/>
            <person name="Souciet J.L."/>
        </authorList>
    </citation>
    <scope>NUCLEOTIDE SEQUENCE [LARGE SCALE GENOMIC DNA]</scope>
    <source>
        <strain evidence="6">ATCC 8585 / CBS 2359 / DSM 70799 / NBRC 1267 / NRRL Y-1140 / WM37</strain>
    </source>
</reference>
<dbReference type="GO" id="GO:0006364">
    <property type="term" value="P:rRNA processing"/>
    <property type="evidence" value="ECO:0007669"/>
    <property type="project" value="TreeGrafter"/>
</dbReference>
<organism evidence="5 6">
    <name type="scientific">Kluyveromyces lactis (strain ATCC 8585 / CBS 2359 / DSM 70799 / NBRC 1267 / NRRL Y-1140 / WM37)</name>
    <name type="common">Yeast</name>
    <name type="synonym">Candida sphaerica</name>
    <dbReference type="NCBI Taxonomy" id="284590"/>
    <lineage>
        <taxon>Eukaryota</taxon>
        <taxon>Fungi</taxon>
        <taxon>Dikarya</taxon>
        <taxon>Ascomycota</taxon>
        <taxon>Saccharomycotina</taxon>
        <taxon>Saccharomycetes</taxon>
        <taxon>Saccharomycetales</taxon>
        <taxon>Saccharomycetaceae</taxon>
        <taxon>Kluyveromyces</taxon>
    </lineage>
</organism>
<dbReference type="EMBL" id="CR382123">
    <property type="protein sequence ID" value="CAH01109.1"/>
    <property type="molecule type" value="Genomic_DNA"/>
</dbReference>